<dbReference type="AlphaFoldDB" id="Q7YS11"/>
<feature type="region of interest" description="Disordered" evidence="1">
    <location>
        <begin position="18"/>
        <end position="50"/>
    </location>
</feature>
<dbReference type="EMBL" id="AY291440">
    <property type="protein sequence ID" value="AAP72295.1"/>
    <property type="molecule type" value="Genomic_DNA"/>
</dbReference>
<feature type="non-terminal residue" evidence="2">
    <location>
        <position position="50"/>
    </location>
</feature>
<evidence type="ECO:0000313" key="2">
    <source>
        <dbReference type="EMBL" id="AAP72295.1"/>
    </source>
</evidence>
<evidence type="ECO:0000256" key="1">
    <source>
        <dbReference type="SAM" id="MobiDB-lite"/>
    </source>
</evidence>
<reference evidence="2" key="1">
    <citation type="submission" date="2003-05" db="EMBL/GenBank/DDBJ databases">
        <title>Intron 5 of goat RYR1.</title>
        <authorList>
            <person name="Li X.L."/>
        </authorList>
    </citation>
    <scope>NUCLEOTIDE SEQUENCE</scope>
</reference>
<proteinExistence type="predicted"/>
<organism evidence="2">
    <name type="scientific">Capra hircus</name>
    <name type="common">Goat</name>
    <dbReference type="NCBI Taxonomy" id="9925"/>
    <lineage>
        <taxon>Eukaryota</taxon>
        <taxon>Metazoa</taxon>
        <taxon>Chordata</taxon>
        <taxon>Craniata</taxon>
        <taxon>Vertebrata</taxon>
        <taxon>Euteleostomi</taxon>
        <taxon>Mammalia</taxon>
        <taxon>Eutheria</taxon>
        <taxon>Laurasiatheria</taxon>
        <taxon>Artiodactyla</taxon>
        <taxon>Ruminantia</taxon>
        <taxon>Pecora</taxon>
        <taxon>Bovidae</taxon>
        <taxon>Caprinae</taxon>
        <taxon>Capra</taxon>
    </lineage>
</organism>
<feature type="non-terminal residue" evidence="2">
    <location>
        <position position="1"/>
    </location>
</feature>
<sequence length="50" mass="5668">RSMTDKLAFDVGLRRMQYERPVGGRRTQPPSRGQKERKSELAMTSSSVSV</sequence>
<name>Q7YS11_CAPHI</name>
<accession>Q7YS11</accession>
<gene>
    <name evidence="2" type="primary">RYR1</name>
</gene>
<protein>
    <submittedName>
        <fullName evidence="2">RYR1 protein</fullName>
    </submittedName>
</protein>